<evidence type="ECO:0008006" key="3">
    <source>
        <dbReference type="Google" id="ProtNLM"/>
    </source>
</evidence>
<proteinExistence type="predicted"/>
<protein>
    <recommendedName>
        <fullName evidence="3">Peptidylprolyl isomerase</fullName>
    </recommendedName>
</protein>
<keyword evidence="2" id="KW-1185">Reference proteome</keyword>
<dbReference type="SUPFAM" id="SSF109998">
    <property type="entry name" value="Triger factor/SurA peptide-binding domain-like"/>
    <property type="match status" value="1"/>
</dbReference>
<organism evidence="1 2">
    <name type="scientific">Burkholderia pyrrocinia</name>
    <name type="common">Pseudomonas pyrrocinia</name>
    <dbReference type="NCBI Taxonomy" id="60550"/>
    <lineage>
        <taxon>Bacteria</taxon>
        <taxon>Pseudomonadati</taxon>
        <taxon>Pseudomonadota</taxon>
        <taxon>Betaproteobacteria</taxon>
        <taxon>Burkholderiales</taxon>
        <taxon>Burkholderiaceae</taxon>
        <taxon>Burkholderia</taxon>
        <taxon>Burkholderia cepacia complex</taxon>
    </lineage>
</organism>
<sequence length="259" mass="28807">MNEHFDQALVAKLWRQIVVLLIGSAWLAVASVDARRVSAANDMEARSKVVATVNGVPIFQADVDRTVVASGKRDHPRLRQSLKLRLIAWELLRQAAARSACGEVGTDAPQCLRSEVNIDVMQRFVRDAIRSRLVTDEHVMYRLDLDLQHLKVMFRQSLAIVRSGNDCRGLAPASATGLPDASAITTAQTASIFSIDGLCVDLIAGEHVLLGPNAMSQRLRPPLETLQDEIRRRLAMRRLDEAIRTLVDTLMLRADVKEW</sequence>
<dbReference type="EMBL" id="CP150850">
    <property type="protein sequence ID" value="WZW56638.1"/>
    <property type="molecule type" value="Genomic_DNA"/>
</dbReference>
<reference evidence="1 2" key="1">
    <citation type="submission" date="2024-04" db="EMBL/GenBank/DDBJ databases">
        <title>Biological Control Activity of Plant Growth Promoting Rhizobacteria Burkholderia pyrrocinia BX1 against Tobacco black shank Introduction Tobacco black shank (TBS) caused by the oomycete Phytophthora. nicotianae (P. nicotianae) has become a destructive soil.</title>
        <authorList>
            <person name="Liu X."/>
            <person name="Shu C."/>
        </authorList>
    </citation>
    <scope>NUCLEOTIDE SEQUENCE [LARGE SCALE GENOMIC DNA]</scope>
    <source>
        <strain evidence="1 2">BX1</strain>
    </source>
</reference>
<dbReference type="RefSeq" id="WP_342310496.1">
    <property type="nucleotide sequence ID" value="NZ_CP150850.1"/>
</dbReference>
<gene>
    <name evidence="1" type="ORF">WN985_29415</name>
</gene>
<name>A0ABZ3BTU3_BURPY</name>
<evidence type="ECO:0000313" key="1">
    <source>
        <dbReference type="EMBL" id="WZW56638.1"/>
    </source>
</evidence>
<dbReference type="Proteomes" id="UP001484179">
    <property type="component" value="Chromosome 2"/>
</dbReference>
<evidence type="ECO:0000313" key="2">
    <source>
        <dbReference type="Proteomes" id="UP001484179"/>
    </source>
</evidence>
<dbReference type="InterPro" id="IPR027304">
    <property type="entry name" value="Trigger_fact/SurA_dom_sf"/>
</dbReference>
<accession>A0ABZ3BTU3</accession>